<reference evidence="1" key="1">
    <citation type="submission" date="2016-10" db="EMBL/GenBank/DDBJ databases">
        <title>Sequence of Gallionella enrichment culture.</title>
        <authorList>
            <person name="Poehlein A."/>
            <person name="Muehling M."/>
            <person name="Daniel R."/>
        </authorList>
    </citation>
    <scope>NUCLEOTIDE SEQUENCE</scope>
</reference>
<dbReference type="EMBL" id="MLJW01000167">
    <property type="protein sequence ID" value="OIQ95407.1"/>
    <property type="molecule type" value="Genomic_DNA"/>
</dbReference>
<evidence type="ECO:0000313" key="1">
    <source>
        <dbReference type="EMBL" id="OIQ95407.1"/>
    </source>
</evidence>
<proteinExistence type="predicted"/>
<comment type="caution">
    <text evidence="1">The sequence shown here is derived from an EMBL/GenBank/DDBJ whole genome shotgun (WGS) entry which is preliminary data.</text>
</comment>
<name>A0A1J5RTV3_9ZZZZ</name>
<protein>
    <submittedName>
        <fullName evidence="1">Uncharacterized protein</fullName>
    </submittedName>
</protein>
<accession>A0A1J5RTV3</accession>
<dbReference type="AlphaFoldDB" id="A0A1J5RTV3"/>
<gene>
    <name evidence="1" type="ORF">GALL_225680</name>
</gene>
<sequence>MDIQTFDDLLVLSRRQTKPQHLLFVFVGATLPENASGEQRAEFNAGKGGELEPVMIVDKGPDELADFQTLIEEAARFGPPWSLVFASSVSWHDGLPPTSEETEASLQHMVDRIRNGSFEGMLPFDRNGDPVHLANPGAAKS</sequence>
<organism evidence="1">
    <name type="scientific">mine drainage metagenome</name>
    <dbReference type="NCBI Taxonomy" id="410659"/>
    <lineage>
        <taxon>unclassified sequences</taxon>
        <taxon>metagenomes</taxon>
        <taxon>ecological metagenomes</taxon>
    </lineage>
</organism>